<reference evidence="6 7" key="1">
    <citation type="journal article" date="2018" name="G3 (Bethesda)">
        <title>A High-Quality Reference Genome for the Invasive Mosquitofish Gambusia affinis Using a Chicago Library.</title>
        <authorList>
            <person name="Hoffberg S.L."/>
            <person name="Troendle N.J."/>
            <person name="Glenn T.C."/>
            <person name="Mahmud O."/>
            <person name="Louha S."/>
            <person name="Chalopin D."/>
            <person name="Bennetzen J.L."/>
            <person name="Mauricio R."/>
        </authorList>
    </citation>
    <scope>NUCLEOTIDE SEQUENCE [LARGE SCALE GENOMIC DNA]</scope>
    <source>
        <strain evidence="6">NE01/NJP1002.9</strain>
        <tissue evidence="6">Muscle</tissue>
    </source>
</reference>
<evidence type="ECO:0000256" key="2">
    <source>
        <dbReference type="ARBA" id="ARBA00022490"/>
    </source>
</evidence>
<evidence type="ECO:0000259" key="5">
    <source>
        <dbReference type="Pfam" id="PF15309"/>
    </source>
</evidence>
<gene>
    <name evidence="6" type="ORF">CCH79_00003189</name>
</gene>
<evidence type="ECO:0000256" key="4">
    <source>
        <dbReference type="SAM" id="MobiDB-lite"/>
    </source>
</evidence>
<feature type="compositionally biased region" description="Polar residues" evidence="4">
    <location>
        <begin position="436"/>
        <end position="448"/>
    </location>
</feature>
<keyword evidence="3" id="KW-0206">Cytoskeleton</keyword>
<keyword evidence="7" id="KW-1185">Reference proteome</keyword>
<feature type="region of interest" description="Disordered" evidence="4">
    <location>
        <begin position="383"/>
        <end position="456"/>
    </location>
</feature>
<feature type="region of interest" description="Disordered" evidence="4">
    <location>
        <begin position="1"/>
        <end position="24"/>
    </location>
</feature>
<feature type="compositionally biased region" description="Basic and acidic residues" evidence="4">
    <location>
        <begin position="728"/>
        <end position="739"/>
    </location>
</feature>
<feature type="compositionally biased region" description="Polar residues" evidence="4">
    <location>
        <begin position="599"/>
        <end position="615"/>
    </location>
</feature>
<feature type="compositionally biased region" description="Basic and acidic residues" evidence="4">
    <location>
        <begin position="202"/>
        <end position="217"/>
    </location>
</feature>
<dbReference type="Pfam" id="PF15309">
    <property type="entry name" value="ALMS_motif"/>
    <property type="match status" value="1"/>
</dbReference>
<dbReference type="AlphaFoldDB" id="A0A315VDT9"/>
<evidence type="ECO:0000313" key="7">
    <source>
        <dbReference type="Proteomes" id="UP000250572"/>
    </source>
</evidence>
<feature type="compositionally biased region" description="Polar residues" evidence="4">
    <location>
        <begin position="383"/>
        <end position="393"/>
    </location>
</feature>
<protein>
    <recommendedName>
        <fullName evidence="5">ALMS motif domain-containing protein</fullName>
    </recommendedName>
</protein>
<comment type="caution">
    <text evidence="6">The sequence shown here is derived from an EMBL/GenBank/DDBJ whole genome shotgun (WGS) entry which is preliminary data.</text>
</comment>
<feature type="region of interest" description="Disordered" evidence="4">
    <location>
        <begin position="701"/>
        <end position="764"/>
    </location>
</feature>
<name>A0A315VDT9_GAMAF</name>
<evidence type="ECO:0000256" key="3">
    <source>
        <dbReference type="ARBA" id="ARBA00023212"/>
    </source>
</evidence>
<proteinExistence type="predicted"/>
<feature type="region of interest" description="Disordered" evidence="4">
    <location>
        <begin position="301"/>
        <end position="341"/>
    </location>
</feature>
<dbReference type="GO" id="GO:0005813">
    <property type="term" value="C:centrosome"/>
    <property type="evidence" value="ECO:0007669"/>
    <property type="project" value="UniProtKB-SubCell"/>
</dbReference>
<feature type="region of interest" description="Disordered" evidence="4">
    <location>
        <begin position="568"/>
        <end position="615"/>
    </location>
</feature>
<comment type="subcellular location">
    <subcellularLocation>
        <location evidence="1">Cytoplasm</location>
        <location evidence="1">Cytoskeleton</location>
        <location evidence="1">Microtubule organizing center</location>
        <location evidence="1">Centrosome</location>
    </subcellularLocation>
</comment>
<feature type="compositionally biased region" description="Polar residues" evidence="4">
    <location>
        <begin position="321"/>
        <end position="341"/>
    </location>
</feature>
<evidence type="ECO:0000256" key="1">
    <source>
        <dbReference type="ARBA" id="ARBA00004300"/>
    </source>
</evidence>
<accession>A0A315VDT9</accession>
<feature type="domain" description="ALMS motif" evidence="5">
    <location>
        <begin position="763"/>
        <end position="800"/>
    </location>
</feature>
<keyword evidence="2" id="KW-0963">Cytoplasm</keyword>
<dbReference type="Proteomes" id="UP000250572">
    <property type="component" value="Unassembled WGS sequence"/>
</dbReference>
<dbReference type="InterPro" id="IPR029299">
    <property type="entry name" value="ALMS_motif"/>
</dbReference>
<dbReference type="EMBL" id="NHOQ01001904">
    <property type="protein sequence ID" value="PWA21539.1"/>
    <property type="molecule type" value="Genomic_DNA"/>
</dbReference>
<feature type="compositionally biased region" description="Basic residues" evidence="4">
    <location>
        <begin position="1"/>
        <end position="15"/>
    </location>
</feature>
<evidence type="ECO:0000313" key="6">
    <source>
        <dbReference type="EMBL" id="PWA21539.1"/>
    </source>
</evidence>
<feature type="region of interest" description="Disordered" evidence="4">
    <location>
        <begin position="634"/>
        <end position="682"/>
    </location>
</feature>
<sequence length="895" mass="99070">MTLRRPAAHPRRAPGWRRSGDESHWENFMSGEESLLRRSLFSPAPRPQSAIEGRQLDFWLEHLKTMQSQGQSPIHNTSLDDRTASMPVLEGQAPRRAWKQTDFSSFSAASSSCGSSPSSQESLQTVWFPTPERKGGWEKAHIVQSPSKEQTQFSYLAPVKTGWLPIQRRVMTVGNTCTQNQHLDASGGQVKLKQPITPAFQKNDDMQCSKAEAERSHTSPSAPGVKTRRTTDRGASVNEGPEKLHSAVNRLPSWNTLRTGWKPNRASGPLGGNNCNELTRELELELHKKSHLITKTITEPTKRSPLHCTASADPTGHHSWLQGSNTTNTQRPHTALQKTSSIQPLKATVFYGTNNSSESSHIQTSSAAATLIPQNKAGISSITISSRKVSRSASLPGSRSRKSPSPLPPECKPMDPNSQKVRVQRKATIVKVTEQRVISSSTPDSSHPGNVPSGNALDTVVRRRKATIIKVTEHKESYSPGKITPRNPEYRHSYTEGLYKNNSMPSQENHMENSKVPAYHLNSSPSATVPNTFSSDGQKNETMHRSTLKLFLSNPPAIASSVLEPRLRAAGQRSERPQRPLSCYGSLTEHSKQKKEGVSQYSDWKQSSGLPQDTSINHVDFDLLFTSSGKAAKEEGVPMAADRLTPNRNEKERLPPTVDGTRRASPSLTLIKAPDPDSHQSQEEVLALNAAAIIANIKLQRQLSKKKTPSGDSERASTDSPQGNAEVMDERKSINSKKSEARHHKRSHAEFISLRPDHDGSTESASLQGALQRCRPVFISRSQERVQTLARKVQERRERSKAGKLEWRRDQLRQLRAHSSTGSTSVNGEITFPQTEVFPREMCSSDLRGEWQLRLSPDRLTDAILGEPCDSHPVSLKLSVVVEGEQLVLALEKNE</sequence>
<feature type="region of interest" description="Disordered" evidence="4">
    <location>
        <begin position="202"/>
        <end position="274"/>
    </location>
</feature>
<organism evidence="6 7">
    <name type="scientific">Gambusia affinis</name>
    <name type="common">Western mosquitofish</name>
    <name type="synonym">Heterandria affinis</name>
    <dbReference type="NCBI Taxonomy" id="33528"/>
    <lineage>
        <taxon>Eukaryota</taxon>
        <taxon>Metazoa</taxon>
        <taxon>Chordata</taxon>
        <taxon>Craniata</taxon>
        <taxon>Vertebrata</taxon>
        <taxon>Euteleostomi</taxon>
        <taxon>Actinopterygii</taxon>
        <taxon>Neopterygii</taxon>
        <taxon>Teleostei</taxon>
        <taxon>Neoteleostei</taxon>
        <taxon>Acanthomorphata</taxon>
        <taxon>Ovalentaria</taxon>
        <taxon>Atherinomorphae</taxon>
        <taxon>Cyprinodontiformes</taxon>
        <taxon>Poeciliidae</taxon>
        <taxon>Poeciliinae</taxon>
        <taxon>Gambusia</taxon>
    </lineage>
</organism>